<proteinExistence type="predicted"/>
<organism evidence="2 3">
    <name type="scientific">Helianthus annuus</name>
    <name type="common">Common sunflower</name>
    <dbReference type="NCBI Taxonomy" id="4232"/>
    <lineage>
        <taxon>Eukaryota</taxon>
        <taxon>Viridiplantae</taxon>
        <taxon>Streptophyta</taxon>
        <taxon>Embryophyta</taxon>
        <taxon>Tracheophyta</taxon>
        <taxon>Spermatophyta</taxon>
        <taxon>Magnoliopsida</taxon>
        <taxon>eudicotyledons</taxon>
        <taxon>Gunneridae</taxon>
        <taxon>Pentapetalae</taxon>
        <taxon>asterids</taxon>
        <taxon>campanulids</taxon>
        <taxon>Asterales</taxon>
        <taxon>Asteraceae</taxon>
        <taxon>Asteroideae</taxon>
        <taxon>Heliantheae alliance</taxon>
        <taxon>Heliantheae</taxon>
        <taxon>Helianthus</taxon>
    </lineage>
</organism>
<dbReference type="EMBL" id="MNCJ02000320">
    <property type="protein sequence ID" value="KAF5807388.1"/>
    <property type="molecule type" value="Genomic_DNA"/>
</dbReference>
<keyword evidence="1" id="KW-0472">Membrane</keyword>
<accession>A0A9K3J270</accession>
<reference evidence="2" key="2">
    <citation type="submission" date="2020-06" db="EMBL/GenBank/DDBJ databases">
        <title>Helianthus annuus Genome sequencing and assembly Release 2.</title>
        <authorList>
            <person name="Gouzy J."/>
            <person name="Langlade N."/>
            <person name="Munos S."/>
        </authorList>
    </citation>
    <scope>NUCLEOTIDE SEQUENCE</scope>
    <source>
        <tissue evidence="2">Leaves</tissue>
    </source>
</reference>
<evidence type="ECO:0000256" key="1">
    <source>
        <dbReference type="SAM" id="Phobius"/>
    </source>
</evidence>
<dbReference type="Gramene" id="mRNA:HanXRQr2_Chr05g0233101">
    <property type="protein sequence ID" value="CDS:HanXRQr2_Chr05g0233101.1"/>
    <property type="gene ID" value="HanXRQr2_Chr05g0233101"/>
</dbReference>
<feature type="transmembrane region" description="Helical" evidence="1">
    <location>
        <begin position="26"/>
        <end position="49"/>
    </location>
</feature>
<evidence type="ECO:0000313" key="2">
    <source>
        <dbReference type="EMBL" id="KAF5807388.1"/>
    </source>
</evidence>
<name>A0A9K3J270_HELAN</name>
<protein>
    <submittedName>
        <fullName evidence="2">Uncharacterized protein</fullName>
    </submittedName>
</protein>
<keyword evidence="3" id="KW-1185">Reference proteome</keyword>
<reference evidence="2" key="1">
    <citation type="journal article" date="2017" name="Nature">
        <title>The sunflower genome provides insights into oil metabolism, flowering and Asterid evolution.</title>
        <authorList>
            <person name="Badouin H."/>
            <person name="Gouzy J."/>
            <person name="Grassa C.J."/>
            <person name="Murat F."/>
            <person name="Staton S.E."/>
            <person name="Cottret L."/>
            <person name="Lelandais-Briere C."/>
            <person name="Owens G.L."/>
            <person name="Carrere S."/>
            <person name="Mayjonade B."/>
            <person name="Legrand L."/>
            <person name="Gill N."/>
            <person name="Kane N.C."/>
            <person name="Bowers J.E."/>
            <person name="Hubner S."/>
            <person name="Bellec A."/>
            <person name="Berard A."/>
            <person name="Berges H."/>
            <person name="Blanchet N."/>
            <person name="Boniface M.C."/>
            <person name="Brunel D."/>
            <person name="Catrice O."/>
            <person name="Chaidir N."/>
            <person name="Claudel C."/>
            <person name="Donnadieu C."/>
            <person name="Faraut T."/>
            <person name="Fievet G."/>
            <person name="Helmstetter N."/>
            <person name="King M."/>
            <person name="Knapp S.J."/>
            <person name="Lai Z."/>
            <person name="Le Paslier M.C."/>
            <person name="Lippi Y."/>
            <person name="Lorenzon L."/>
            <person name="Mandel J.R."/>
            <person name="Marage G."/>
            <person name="Marchand G."/>
            <person name="Marquand E."/>
            <person name="Bret-Mestries E."/>
            <person name="Morien E."/>
            <person name="Nambeesan S."/>
            <person name="Nguyen T."/>
            <person name="Pegot-Espagnet P."/>
            <person name="Pouilly N."/>
            <person name="Raftis F."/>
            <person name="Sallet E."/>
            <person name="Schiex T."/>
            <person name="Thomas J."/>
            <person name="Vandecasteele C."/>
            <person name="Vares D."/>
            <person name="Vear F."/>
            <person name="Vautrin S."/>
            <person name="Crespi M."/>
            <person name="Mangin B."/>
            <person name="Burke J.M."/>
            <person name="Salse J."/>
            <person name="Munos S."/>
            <person name="Vincourt P."/>
            <person name="Rieseberg L.H."/>
            <person name="Langlade N.B."/>
        </authorList>
    </citation>
    <scope>NUCLEOTIDE SEQUENCE</scope>
    <source>
        <tissue evidence="2">Leaves</tissue>
    </source>
</reference>
<gene>
    <name evidence="2" type="ORF">HanXRQr2_Chr05g0233101</name>
</gene>
<sequence length="58" mass="7225">MDLVIFFYVLRFGLISQQRACMIQRFYVCFSLGVIFFSRFYLFCFYELFQCWWSLTMV</sequence>
<keyword evidence="1" id="KW-1133">Transmembrane helix</keyword>
<comment type="caution">
    <text evidence="2">The sequence shown here is derived from an EMBL/GenBank/DDBJ whole genome shotgun (WGS) entry which is preliminary data.</text>
</comment>
<keyword evidence="1" id="KW-0812">Transmembrane</keyword>
<evidence type="ECO:0000313" key="3">
    <source>
        <dbReference type="Proteomes" id="UP000215914"/>
    </source>
</evidence>
<dbReference type="AlphaFoldDB" id="A0A9K3J270"/>
<dbReference type="Proteomes" id="UP000215914">
    <property type="component" value="Unassembled WGS sequence"/>
</dbReference>